<organism evidence="7 8">
    <name type="scientific">Photobacterium ganghwense</name>
    <dbReference type="NCBI Taxonomy" id="320778"/>
    <lineage>
        <taxon>Bacteria</taxon>
        <taxon>Pseudomonadati</taxon>
        <taxon>Pseudomonadota</taxon>
        <taxon>Gammaproteobacteria</taxon>
        <taxon>Vibrionales</taxon>
        <taxon>Vibrionaceae</taxon>
        <taxon>Photobacterium</taxon>
    </lineage>
</organism>
<dbReference type="Pfam" id="PF00732">
    <property type="entry name" value="GMC_oxred_N"/>
    <property type="match status" value="1"/>
</dbReference>
<keyword evidence="4 5" id="KW-0274">FAD</keyword>
<evidence type="ECO:0000256" key="4">
    <source>
        <dbReference type="ARBA" id="ARBA00022827"/>
    </source>
</evidence>
<dbReference type="OrthoDB" id="9785276at2"/>
<comment type="cofactor">
    <cofactor evidence="1 5">
        <name>FAD</name>
        <dbReference type="ChEBI" id="CHEBI:57692"/>
    </cofactor>
</comment>
<dbReference type="NCBIfam" id="NF002550">
    <property type="entry name" value="PRK02106.1"/>
    <property type="match status" value="1"/>
</dbReference>
<dbReference type="PANTHER" id="PTHR11552">
    <property type="entry name" value="GLUCOSE-METHANOL-CHOLINE GMC OXIDOREDUCTASE"/>
    <property type="match status" value="1"/>
</dbReference>
<evidence type="ECO:0000313" key="7">
    <source>
        <dbReference type="EMBL" id="KLV08765.1"/>
    </source>
</evidence>
<dbReference type="RefSeq" id="WP_047885691.1">
    <property type="nucleotide sequence ID" value="NZ_CP071325.1"/>
</dbReference>
<dbReference type="SUPFAM" id="SSF54373">
    <property type="entry name" value="FAD-linked reductases, C-terminal domain"/>
    <property type="match status" value="1"/>
</dbReference>
<keyword evidence="8" id="KW-1185">Reference proteome</keyword>
<evidence type="ECO:0000256" key="3">
    <source>
        <dbReference type="ARBA" id="ARBA00022630"/>
    </source>
</evidence>
<dbReference type="InterPro" id="IPR036188">
    <property type="entry name" value="FAD/NAD-bd_sf"/>
</dbReference>
<keyword evidence="3" id="KW-0285">Flavoprotein</keyword>
<evidence type="ECO:0000256" key="5">
    <source>
        <dbReference type="PIRSR" id="PIRSR000137-2"/>
    </source>
</evidence>
<sequence length="545" mass="59729">MYDFIIVGAGSAGCVLANRLSADPAIHVCLIEAGPKDDSPIVHVPLGLIGMMHSKKMNWRYYTEQEPTLQSRQLFWPRGKTLGGSSSSNAMCYIRGHADDYDEWAAQGNAGWGFADVLPYFKRSENQQRGEDDYHGADGPLNVSDLRIRNPLSEAFLQAAQQAGHPINHDFNGASQEGIGFYQVTQRNGQRCSSAVAYLRPAEQRTNLTVITDALVTRVLTEQGKAIGISYQKKGKTETLLASKEVLLSGGAINSPQLLMLSGIGEQSELSSVGIEPVLHLPGVGKNLQDHLDVLAVTRERTFYSVGFSPVALLRSVKGIVDYLLFRKGNFTTNIAEAGGFVKSDPTLDKPDIQFHFSPCFLDNHGLNLWQTVRHGYSLHACNLRPKSRGSLTLVNHDPAHPPKITPNYLSHPEDIRVMLQGLKLSREILSQQAFDRYRGKEVYPGCDAQDDEALLAFIRRKAESIYHPVGTCKMGQDSMAVVDERLRVRGMSGLRVIDASIMPTLIGGNTNAPTIMIAEKAADMILNDLSDVAPAPIISTHQVA</sequence>
<gene>
    <name evidence="7" type="ORF">ABT57_13230</name>
</gene>
<dbReference type="PROSITE" id="PS00624">
    <property type="entry name" value="GMC_OXRED_2"/>
    <property type="match status" value="1"/>
</dbReference>
<evidence type="ECO:0000259" key="6">
    <source>
        <dbReference type="PROSITE" id="PS00624"/>
    </source>
</evidence>
<dbReference type="Proteomes" id="UP000035909">
    <property type="component" value="Unassembled WGS sequence"/>
</dbReference>
<dbReference type="STRING" id="320778.ABT57_13230"/>
<dbReference type="AlphaFoldDB" id="A0A0J1HAT2"/>
<protein>
    <submittedName>
        <fullName evidence="7">GMC family oxidoreductase</fullName>
    </submittedName>
</protein>
<feature type="binding site" evidence="5">
    <location>
        <position position="216"/>
    </location>
    <ligand>
        <name>FAD</name>
        <dbReference type="ChEBI" id="CHEBI:57692"/>
    </ligand>
</feature>
<comment type="similarity">
    <text evidence="2">Belongs to the GMC oxidoreductase family.</text>
</comment>
<dbReference type="Gene3D" id="3.30.560.10">
    <property type="entry name" value="Glucose Oxidase, domain 3"/>
    <property type="match status" value="1"/>
</dbReference>
<accession>A0A0J1HAT2</accession>
<evidence type="ECO:0000256" key="2">
    <source>
        <dbReference type="ARBA" id="ARBA00010790"/>
    </source>
</evidence>
<dbReference type="GO" id="GO:0050660">
    <property type="term" value="F:flavin adenine dinucleotide binding"/>
    <property type="evidence" value="ECO:0007669"/>
    <property type="project" value="InterPro"/>
</dbReference>
<evidence type="ECO:0000256" key="1">
    <source>
        <dbReference type="ARBA" id="ARBA00001974"/>
    </source>
</evidence>
<dbReference type="EMBL" id="LDOU01000013">
    <property type="protein sequence ID" value="KLV08765.1"/>
    <property type="molecule type" value="Genomic_DNA"/>
</dbReference>
<evidence type="ECO:0000313" key="8">
    <source>
        <dbReference type="Proteomes" id="UP000035909"/>
    </source>
</evidence>
<feature type="domain" description="Glucose-methanol-choline oxidoreductase N-terminal" evidence="6">
    <location>
        <begin position="251"/>
        <end position="265"/>
    </location>
</feature>
<dbReference type="InterPro" id="IPR012132">
    <property type="entry name" value="GMC_OxRdtase"/>
</dbReference>
<dbReference type="Gene3D" id="3.50.50.60">
    <property type="entry name" value="FAD/NAD(P)-binding domain"/>
    <property type="match status" value="1"/>
</dbReference>
<dbReference type="InterPro" id="IPR007867">
    <property type="entry name" value="GMC_OxRtase_C"/>
</dbReference>
<dbReference type="Pfam" id="PF05199">
    <property type="entry name" value="GMC_oxred_C"/>
    <property type="match status" value="1"/>
</dbReference>
<dbReference type="InterPro" id="IPR000172">
    <property type="entry name" value="GMC_OxRdtase_N"/>
</dbReference>
<dbReference type="PATRIC" id="fig|320778.3.peg.2887"/>
<comment type="caution">
    <text evidence="7">The sequence shown here is derived from an EMBL/GenBank/DDBJ whole genome shotgun (WGS) entry which is preliminary data.</text>
</comment>
<name>A0A0J1HAT2_9GAMM</name>
<proteinExistence type="inferred from homology"/>
<reference evidence="7 8" key="1">
    <citation type="submission" date="2015-05" db="EMBL/GenBank/DDBJ databases">
        <title>Photobacterium galathea sp. nov.</title>
        <authorList>
            <person name="Machado H."/>
            <person name="Gram L."/>
        </authorList>
    </citation>
    <scope>NUCLEOTIDE SEQUENCE [LARGE SCALE GENOMIC DNA]</scope>
    <source>
        <strain evidence="7 8">DSM 22954</strain>
    </source>
</reference>
<dbReference type="PANTHER" id="PTHR11552:SF147">
    <property type="entry name" value="CHOLINE DEHYDROGENASE, MITOCHONDRIAL"/>
    <property type="match status" value="1"/>
</dbReference>
<dbReference type="GO" id="GO:0016614">
    <property type="term" value="F:oxidoreductase activity, acting on CH-OH group of donors"/>
    <property type="evidence" value="ECO:0007669"/>
    <property type="project" value="InterPro"/>
</dbReference>
<dbReference type="SUPFAM" id="SSF51905">
    <property type="entry name" value="FAD/NAD(P)-binding domain"/>
    <property type="match status" value="1"/>
</dbReference>
<dbReference type="PIRSF" id="PIRSF000137">
    <property type="entry name" value="Alcohol_oxidase"/>
    <property type="match status" value="1"/>
</dbReference>